<feature type="transmembrane region" description="Helical" evidence="2">
    <location>
        <begin position="66"/>
        <end position="87"/>
    </location>
</feature>
<feature type="compositionally biased region" description="Basic and acidic residues" evidence="1">
    <location>
        <begin position="554"/>
        <end position="566"/>
    </location>
</feature>
<feature type="compositionally biased region" description="Low complexity" evidence="1">
    <location>
        <begin position="531"/>
        <end position="543"/>
    </location>
</feature>
<evidence type="ECO:0000313" key="3">
    <source>
        <dbReference type="EMBL" id="MQM11995.1"/>
    </source>
</evidence>
<evidence type="ECO:0000256" key="2">
    <source>
        <dbReference type="SAM" id="Phobius"/>
    </source>
</evidence>
<feature type="compositionally biased region" description="Basic and acidic residues" evidence="1">
    <location>
        <begin position="127"/>
        <end position="146"/>
    </location>
</feature>
<sequence>MLLTKAEEGSSSMNIKMKDISAYTKKTIVFSIVIIYRSAREHPFVLGMVSFLLLMYRFLPHLFGFLVSSSPIIICTAVLLGVLLSFGQPNIPEIEEQETAHAPSPPQSRAIVNDLIMEEDESFSIGRHVDNREKVEQVEHGSKSERGTLSSASNEEEEKEPGASVGAGLPIEVDKKQMDIENIATNKRAIESIEHPEKAEIHEANLLSSELADHTFLATSVQKEIEVLKVENHEPLVEGQFDSSVASSWKITDHHDASDSDSDRAESSSPDASMADIIPMLYELHPLLDAEDPHPVNASMDDLHSMSGASTEDDGSGEEAENQGEGGEEEEEEAKEEHEDGAALAVKWTEDDAKNLLVLGTSELERNQRLENLIAKRRARKNLSVEMNLIDLDVHETLPMVDELSRIQMQIPPLSTSKRNPFDLPYDSDPIPGSAPSVLLPRRNPFDLPLDITDGSGGLMGVSHQGSVAVPQRDMFFRRHESFALGASFPEFKQEKHDVKLRPYFVTERTDVEESSYAHLERQMSEKSDSKVSSVLESESVSSAADQDYEDELPEHQLHQESEFERVPTSVNDDEHGEREGKFAVEGDSIDPLCRHNEVNIHSSHDTIPSTVVLGASIHDFIKHEEQNRDDLELCSPTSEAAKSDTAEEKYSRSSSSCSSEMSMKNLSTKSEGSTDHQIPSGHSAKGSSDSVQSISVEVEIVNDRHAVEPVYDSSPSAAEKYLSNTPSLEEELLHGEKGSLKSTSSLSSETPIEASGIGSPSVISERNTVSVSVSGSGSMGEMSAFNNGELWVAPSNLSSVEEIESRSREVEVIREQDVIQVEFTEANDEYDHPTVSSLPESPTEQAMCYSLSSESDSSEDTATDMGVDLQFSKKENVVVAPHSDVPGMSTFSLQVQANAETPVESWTVQASFDTSLPGQVQANAETPVESSTVQASFDTSLPEQVKLPENGDASTLLPGVHIPDSTFDGTEISRQVGGIELPVLSESIEIIEAEWSKWSTDSKDEVLNKQENVLLEGVHDPGVPFGVHAGIEQIKSIDDEALLLELDAIGDFHVEEMRLSDSRNQTIYHYEITEKNVSEESSYVKSETVESEVLLSEAHSNSRDLQEVEARSVEDIHVALKRVSEGTTGNPPKPLDTKCILEQQEAEARTFEDLHIQVSGGTLEAPSRRSGVSYLQYVETRPVEDRDMASEHLECTNDCPPKLTENENNSSVIEAALTHVKASPKRTEIADTSHMEELEARSVADIDLALKYECEGNMKDGCIEVEATEQNLEHSVLEAQTSENIKLAGAVSK</sequence>
<feature type="compositionally biased region" description="Low complexity" evidence="1">
    <location>
        <begin position="653"/>
        <end position="663"/>
    </location>
</feature>
<gene>
    <name evidence="3" type="ORF">Taro_044910</name>
</gene>
<feature type="region of interest" description="Disordered" evidence="1">
    <location>
        <begin position="127"/>
        <end position="170"/>
    </location>
</feature>
<accession>A0A843X3F9</accession>
<name>A0A843X3F9_COLES</name>
<feature type="compositionally biased region" description="Basic and acidic residues" evidence="1">
    <location>
        <begin position="252"/>
        <end position="266"/>
    </location>
</feature>
<protein>
    <submittedName>
        <fullName evidence="3">Uncharacterized protein</fullName>
    </submittedName>
</protein>
<feature type="region of interest" description="Disordered" evidence="1">
    <location>
        <begin position="513"/>
        <end position="579"/>
    </location>
</feature>
<keyword evidence="2" id="KW-1133">Transmembrane helix</keyword>
<proteinExistence type="predicted"/>
<evidence type="ECO:0000256" key="1">
    <source>
        <dbReference type="SAM" id="MobiDB-lite"/>
    </source>
</evidence>
<feature type="compositionally biased region" description="Basic and acidic residues" evidence="1">
    <location>
        <begin position="519"/>
        <end position="530"/>
    </location>
</feature>
<feature type="region of interest" description="Disordered" evidence="1">
    <location>
        <begin position="252"/>
        <end position="271"/>
    </location>
</feature>
<reference evidence="3" key="1">
    <citation type="submission" date="2017-07" db="EMBL/GenBank/DDBJ databases">
        <title>Taro Niue Genome Assembly and Annotation.</title>
        <authorList>
            <person name="Atibalentja N."/>
            <person name="Keating K."/>
            <person name="Fields C.J."/>
        </authorList>
    </citation>
    <scope>NUCLEOTIDE SEQUENCE</scope>
    <source>
        <strain evidence="3">Niue_2</strain>
        <tissue evidence="3">Leaf</tissue>
    </source>
</reference>
<keyword evidence="2" id="KW-0472">Membrane</keyword>
<feature type="region of interest" description="Disordered" evidence="1">
    <location>
        <begin position="825"/>
        <end position="845"/>
    </location>
</feature>
<dbReference type="PANTHER" id="PTHR33870">
    <property type="entry name" value="CARDIOMYOPATHY-ASSOCIATED PROTEIN"/>
    <property type="match status" value="1"/>
</dbReference>
<comment type="caution">
    <text evidence="3">The sequence shown here is derived from an EMBL/GenBank/DDBJ whole genome shotgun (WGS) entry which is preliminary data.</text>
</comment>
<organism evidence="3 4">
    <name type="scientific">Colocasia esculenta</name>
    <name type="common">Wild taro</name>
    <name type="synonym">Arum esculentum</name>
    <dbReference type="NCBI Taxonomy" id="4460"/>
    <lineage>
        <taxon>Eukaryota</taxon>
        <taxon>Viridiplantae</taxon>
        <taxon>Streptophyta</taxon>
        <taxon>Embryophyta</taxon>
        <taxon>Tracheophyta</taxon>
        <taxon>Spermatophyta</taxon>
        <taxon>Magnoliopsida</taxon>
        <taxon>Liliopsida</taxon>
        <taxon>Araceae</taxon>
        <taxon>Aroideae</taxon>
        <taxon>Colocasieae</taxon>
        <taxon>Colocasia</taxon>
    </lineage>
</organism>
<feature type="compositionally biased region" description="Low complexity" evidence="1">
    <location>
        <begin position="741"/>
        <end position="751"/>
    </location>
</feature>
<feature type="compositionally biased region" description="Acidic residues" evidence="1">
    <location>
        <begin position="311"/>
        <end position="334"/>
    </location>
</feature>
<dbReference type="OrthoDB" id="770993at2759"/>
<feature type="region of interest" description="Disordered" evidence="1">
    <location>
        <begin position="733"/>
        <end position="761"/>
    </location>
</feature>
<dbReference type="Proteomes" id="UP000652761">
    <property type="component" value="Unassembled WGS sequence"/>
</dbReference>
<feature type="region of interest" description="Disordered" evidence="1">
    <location>
        <begin position="629"/>
        <end position="693"/>
    </location>
</feature>
<feature type="compositionally biased region" description="Polar residues" evidence="1">
    <location>
        <begin position="835"/>
        <end position="845"/>
    </location>
</feature>
<dbReference type="EMBL" id="NMUH01005165">
    <property type="protein sequence ID" value="MQM11995.1"/>
    <property type="molecule type" value="Genomic_DNA"/>
</dbReference>
<feature type="compositionally biased region" description="Basic and acidic residues" evidence="1">
    <location>
        <begin position="642"/>
        <end position="652"/>
    </location>
</feature>
<keyword evidence="4" id="KW-1185">Reference proteome</keyword>
<dbReference type="PANTHER" id="PTHR33870:SF4">
    <property type="entry name" value="CARDIOMYOPATHY-ASSOCIATED PROTEIN"/>
    <property type="match status" value="1"/>
</dbReference>
<feature type="compositionally biased region" description="Polar residues" evidence="1">
    <location>
        <begin position="665"/>
        <end position="678"/>
    </location>
</feature>
<evidence type="ECO:0000313" key="4">
    <source>
        <dbReference type="Proteomes" id="UP000652761"/>
    </source>
</evidence>
<keyword evidence="2" id="KW-0812">Transmembrane</keyword>
<feature type="region of interest" description="Disordered" evidence="1">
    <location>
        <begin position="292"/>
        <end position="341"/>
    </location>
</feature>